<evidence type="ECO:0000313" key="2">
    <source>
        <dbReference type="EMBL" id="QHU17520.1"/>
    </source>
</evidence>
<sequence length="161" mass="19428">MYTIEALNTMKGKQLQDICTENHIKKSGKKSELIERILFHQEKRQKEEEEHKRIMEHGAQTRSDTFENIIRAFQMWCDKEGFFPYYGYITTKRVHINQIRSAFADYAQEEASLDGFFYMLFNVHDDWEFYDTTQQHREFDCDSMYNSNWLAQGMTEIYNTL</sequence>
<dbReference type="SUPFAM" id="SSF68906">
    <property type="entry name" value="SAP domain"/>
    <property type="match status" value="1"/>
</dbReference>
<protein>
    <recommendedName>
        <fullName evidence="1">SAP domain-containing protein</fullName>
    </recommendedName>
</protein>
<organism evidence="2">
    <name type="scientific">viral metagenome</name>
    <dbReference type="NCBI Taxonomy" id="1070528"/>
    <lineage>
        <taxon>unclassified sequences</taxon>
        <taxon>metagenomes</taxon>
        <taxon>organismal metagenomes</taxon>
    </lineage>
</organism>
<name>A0A6C0KLI4_9ZZZZ</name>
<dbReference type="InterPro" id="IPR003034">
    <property type="entry name" value="SAP_dom"/>
</dbReference>
<dbReference type="InterPro" id="IPR036361">
    <property type="entry name" value="SAP_dom_sf"/>
</dbReference>
<feature type="domain" description="SAP" evidence="1">
    <location>
        <begin position="7"/>
        <end position="38"/>
    </location>
</feature>
<dbReference type="EMBL" id="MN740916">
    <property type="protein sequence ID" value="QHU17520.1"/>
    <property type="molecule type" value="Genomic_DNA"/>
</dbReference>
<reference evidence="2" key="1">
    <citation type="journal article" date="2020" name="Nature">
        <title>Giant virus diversity and host interactions through global metagenomics.</title>
        <authorList>
            <person name="Schulz F."/>
            <person name="Roux S."/>
            <person name="Paez-Espino D."/>
            <person name="Jungbluth S."/>
            <person name="Walsh D.A."/>
            <person name="Denef V.J."/>
            <person name="McMahon K.D."/>
            <person name="Konstantinidis K.T."/>
            <person name="Eloe-Fadrosh E.A."/>
            <person name="Kyrpides N.C."/>
            <person name="Woyke T."/>
        </authorList>
    </citation>
    <scope>NUCLEOTIDE SEQUENCE</scope>
    <source>
        <strain evidence="2">GVMAG-S-3300012919-55</strain>
    </source>
</reference>
<evidence type="ECO:0000259" key="1">
    <source>
        <dbReference type="Pfam" id="PF02037"/>
    </source>
</evidence>
<dbReference type="Pfam" id="PF02037">
    <property type="entry name" value="SAP"/>
    <property type="match status" value="1"/>
</dbReference>
<dbReference type="AlphaFoldDB" id="A0A6C0KLI4"/>
<proteinExistence type="predicted"/>
<accession>A0A6C0KLI4</accession>
<dbReference type="Gene3D" id="1.10.720.30">
    <property type="entry name" value="SAP domain"/>
    <property type="match status" value="1"/>
</dbReference>